<sequence length="588" mass="64144">MKRERPDFTIKPPFFSALRGDNARGGIGLVLLICLTGFLAAMGVFSGTVIAQSPSLYKTPDDLSSLNLLASTFCTAARMGAALCCAIVVALASAVAATKNQYARLLLEPTLEVCQSVPVLGLFFFILLAFQASMAHHGLSLEMATVMTATVCVAWRLAGAVYRALRYLPADLDEAALSLRLTSWQRLWSLELPYVLPALVSSLRVSSAATWLVITFCEGARIAPSHGMLTGLGAFASAAAFHGNIWEAVCAVLAMGLVLLAYDHILFRPATAWAQRFESVPIPENISDPFFLRWYRRSSIINLLTSSLRKVLRQLGRLPIGAKPSSVSGGKSRLESNVRRGLVKGIFFWSVCVVGAALALLFCLQTYSVAQYQDVLLRGLATTARTLIILIVSSLIWVPIGVYVGQRRSIAYKVARFAYYAMAFPANLLFPFFALATVSHHEPSDIWVIVGLLISVQGFILVSVIDGMKYFPPTLLEVGRNFHVRGVLLWRKVLAPGILPYYVVGLSTASATIWNVTIVAESMEWGGQTTQVYGLGAYIAQAMRTGSVHQVALGCVCMTIMAMMSNLLIWHPTMRYVQRTLKISDKAL</sequence>
<evidence type="ECO:0000256" key="2">
    <source>
        <dbReference type="ARBA" id="ARBA00022692"/>
    </source>
</evidence>
<dbReference type="GO" id="GO:0055085">
    <property type="term" value="P:transmembrane transport"/>
    <property type="evidence" value="ECO:0007669"/>
    <property type="project" value="InterPro"/>
</dbReference>
<keyword evidence="10" id="KW-1185">Reference proteome</keyword>
<feature type="transmembrane region" description="Helical" evidence="5">
    <location>
        <begin position="417"/>
        <end position="440"/>
    </location>
</feature>
<feature type="transmembrane region" description="Helical" evidence="5">
    <location>
        <begin position="75"/>
        <end position="98"/>
    </location>
</feature>
<dbReference type="GO" id="GO:0005886">
    <property type="term" value="C:plasma membrane"/>
    <property type="evidence" value="ECO:0007669"/>
    <property type="project" value="UniProtKB-SubCell"/>
</dbReference>
<evidence type="ECO:0000259" key="6">
    <source>
        <dbReference type="PROSITE" id="PS50928"/>
    </source>
</evidence>
<dbReference type="PROSITE" id="PS50928">
    <property type="entry name" value="ABC_TM1"/>
    <property type="match status" value="2"/>
</dbReference>
<reference evidence="8 10" key="2">
    <citation type="submission" date="2019-07" db="EMBL/GenBank/DDBJ databases">
        <title>Whole genome shotgun sequence of Acetobacter cibinongensis NBRC 16605.</title>
        <authorList>
            <person name="Hosoyama A."/>
            <person name="Uohara A."/>
            <person name="Ohji S."/>
            <person name="Ichikawa N."/>
        </authorList>
    </citation>
    <scope>NUCLEOTIDE SEQUENCE [LARGE SCALE GENOMIC DNA]</scope>
    <source>
        <strain evidence="8 10">NBRC 16605</strain>
    </source>
</reference>
<feature type="domain" description="ABC transmembrane type-1" evidence="6">
    <location>
        <begin position="68"/>
        <end position="266"/>
    </location>
</feature>
<comment type="similarity">
    <text evidence="5">Belongs to the binding-protein-dependent transport system permease family.</text>
</comment>
<feature type="transmembrane region" description="Helical" evidence="5">
    <location>
        <begin position="346"/>
        <end position="367"/>
    </location>
</feature>
<evidence type="ECO:0000313" key="8">
    <source>
        <dbReference type="EMBL" id="GEL57950.1"/>
    </source>
</evidence>
<evidence type="ECO:0000256" key="3">
    <source>
        <dbReference type="ARBA" id="ARBA00022989"/>
    </source>
</evidence>
<accession>A0A6N3SKR2</accession>
<organism evidence="7 9">
    <name type="scientific">Acetobacter cibinongensis</name>
    <dbReference type="NCBI Taxonomy" id="146475"/>
    <lineage>
        <taxon>Bacteria</taxon>
        <taxon>Pseudomonadati</taxon>
        <taxon>Pseudomonadota</taxon>
        <taxon>Alphaproteobacteria</taxon>
        <taxon>Acetobacterales</taxon>
        <taxon>Acetobacteraceae</taxon>
        <taxon>Acetobacter</taxon>
    </lineage>
</organism>
<feature type="transmembrane region" description="Helical" evidence="5">
    <location>
        <begin position="446"/>
        <end position="465"/>
    </location>
</feature>
<dbReference type="PANTHER" id="PTHR42744:SF1">
    <property type="entry name" value="BINDING-PROTEIN-DEPENDENT TRANSPORT SYSTEMS INNER MEMBRANE COMPONENT"/>
    <property type="match status" value="1"/>
</dbReference>
<evidence type="ECO:0000313" key="7">
    <source>
        <dbReference type="EMBL" id="GAN61156.1"/>
    </source>
</evidence>
<dbReference type="Pfam" id="PF00528">
    <property type="entry name" value="BPD_transp_1"/>
    <property type="match status" value="1"/>
</dbReference>
<dbReference type="RefSeq" id="WP_048839216.1">
    <property type="nucleotide sequence ID" value="NZ_BAMV01000018.1"/>
</dbReference>
<feature type="transmembrane region" description="Helical" evidence="5">
    <location>
        <begin position="499"/>
        <end position="520"/>
    </location>
</feature>
<dbReference type="EMBL" id="BJVU01000001">
    <property type="protein sequence ID" value="GEL57950.1"/>
    <property type="molecule type" value="Genomic_DNA"/>
</dbReference>
<dbReference type="Proteomes" id="UP000321891">
    <property type="component" value="Unassembled WGS sequence"/>
</dbReference>
<evidence type="ECO:0000313" key="10">
    <source>
        <dbReference type="Proteomes" id="UP000321891"/>
    </source>
</evidence>
<dbReference type="Gene3D" id="1.10.3720.10">
    <property type="entry name" value="MetI-like"/>
    <property type="match status" value="2"/>
</dbReference>
<feature type="transmembrane region" description="Helical" evidence="5">
    <location>
        <begin position="234"/>
        <end position="262"/>
    </location>
</feature>
<reference evidence="7 9" key="1">
    <citation type="submission" date="2012-11" db="EMBL/GenBank/DDBJ databases">
        <title>Whole genome sequence of Acetobacter cibinongensis 4H-1.</title>
        <authorList>
            <person name="Azuma Y."/>
            <person name="Higashiura N."/>
            <person name="Hirakawa H."/>
            <person name="Matsushita K."/>
        </authorList>
    </citation>
    <scope>NUCLEOTIDE SEQUENCE [LARGE SCALE GENOMIC DNA]</scope>
    <source>
        <strain evidence="7 9">4H-1</strain>
    </source>
</reference>
<name>A0A0D6N6M9_9PROT</name>
<dbReference type="InterPro" id="IPR000515">
    <property type="entry name" value="MetI-like"/>
</dbReference>
<keyword evidence="5" id="KW-0813">Transport</keyword>
<gene>
    <name evidence="7" type="ORF">Abci_018_026</name>
    <name evidence="8" type="ORF">ACI01nite_05520</name>
</gene>
<feature type="domain" description="ABC transmembrane type-1" evidence="6">
    <location>
        <begin position="383"/>
        <end position="569"/>
    </location>
</feature>
<dbReference type="EMBL" id="BAMV01000018">
    <property type="protein sequence ID" value="GAN61156.1"/>
    <property type="molecule type" value="Genomic_DNA"/>
</dbReference>
<dbReference type="InterPro" id="IPR035906">
    <property type="entry name" value="MetI-like_sf"/>
</dbReference>
<dbReference type="STRING" id="1231339.Abci_018_026"/>
<evidence type="ECO:0000313" key="9">
    <source>
        <dbReference type="Proteomes" id="UP000032671"/>
    </source>
</evidence>
<feature type="transmembrane region" description="Helical" evidence="5">
    <location>
        <begin position="387"/>
        <end position="405"/>
    </location>
</feature>
<proteinExistence type="inferred from homology"/>
<protein>
    <submittedName>
        <fullName evidence="7">ABC transporter anion permease</fullName>
    </submittedName>
    <submittedName>
        <fullName evidence="8">ABC transporter permease</fullName>
    </submittedName>
</protein>
<dbReference type="SUPFAM" id="SSF161098">
    <property type="entry name" value="MetI-like"/>
    <property type="match status" value="2"/>
</dbReference>
<feature type="transmembrane region" description="Helical" evidence="5">
    <location>
        <begin position="551"/>
        <end position="570"/>
    </location>
</feature>
<evidence type="ECO:0000256" key="1">
    <source>
        <dbReference type="ARBA" id="ARBA00004651"/>
    </source>
</evidence>
<feature type="transmembrane region" description="Helical" evidence="5">
    <location>
        <begin position="110"/>
        <end position="132"/>
    </location>
</feature>
<dbReference type="CDD" id="cd06261">
    <property type="entry name" value="TM_PBP2"/>
    <property type="match status" value="2"/>
</dbReference>
<comment type="subcellular location">
    <subcellularLocation>
        <location evidence="1 5">Cell membrane</location>
        <topology evidence="1 5">Multi-pass membrane protein</topology>
    </subcellularLocation>
</comment>
<evidence type="ECO:0000256" key="5">
    <source>
        <dbReference type="RuleBase" id="RU363032"/>
    </source>
</evidence>
<dbReference type="AlphaFoldDB" id="A0A0D6N6M9"/>
<keyword evidence="3 5" id="KW-1133">Transmembrane helix</keyword>
<evidence type="ECO:0000256" key="4">
    <source>
        <dbReference type="ARBA" id="ARBA00023136"/>
    </source>
</evidence>
<comment type="caution">
    <text evidence="7">The sequence shown here is derived from an EMBL/GenBank/DDBJ whole genome shotgun (WGS) entry which is preliminary data.</text>
</comment>
<keyword evidence="4 5" id="KW-0472">Membrane</keyword>
<dbReference type="Proteomes" id="UP000032671">
    <property type="component" value="Unassembled WGS sequence"/>
</dbReference>
<keyword evidence="2 5" id="KW-0812">Transmembrane</keyword>
<dbReference type="PANTHER" id="PTHR42744">
    <property type="entry name" value="BINDING-PROTEIN-DEPENDENT TRANSPORT SYSTEMS INNER MEMBRANE COMPONENT"/>
    <property type="match status" value="1"/>
</dbReference>
<accession>A0A0D6N6M9</accession>